<dbReference type="AlphaFoldDB" id="A0A7Y9LTY6"/>
<dbReference type="RefSeq" id="WP_179389330.1">
    <property type="nucleotide sequence ID" value="NZ_JACBYQ010000002.1"/>
</dbReference>
<evidence type="ECO:0000313" key="2">
    <source>
        <dbReference type="Proteomes" id="UP000521748"/>
    </source>
</evidence>
<name>A0A7Y9LTY6_9MICC</name>
<proteinExistence type="predicted"/>
<accession>A0A7Y9LTY6</accession>
<dbReference type="EMBL" id="JACBYQ010000002">
    <property type="protein sequence ID" value="NYE95560.1"/>
    <property type="molecule type" value="Genomic_DNA"/>
</dbReference>
<dbReference type="Pfam" id="PF06013">
    <property type="entry name" value="WXG100"/>
    <property type="match status" value="1"/>
</dbReference>
<dbReference type="InterPro" id="IPR010310">
    <property type="entry name" value="T7SS_ESAT-6-like"/>
</dbReference>
<dbReference type="Gene3D" id="1.10.287.1060">
    <property type="entry name" value="ESAT-6-like"/>
    <property type="match status" value="1"/>
</dbReference>
<dbReference type="Proteomes" id="UP000521748">
    <property type="component" value="Unassembled WGS sequence"/>
</dbReference>
<dbReference type="SUPFAM" id="SSF140453">
    <property type="entry name" value="EsxAB dimer-like"/>
    <property type="match status" value="1"/>
</dbReference>
<comment type="caution">
    <text evidence="1">The sequence shown here is derived from an EMBL/GenBank/DDBJ whole genome shotgun (WGS) entry which is preliminary data.</text>
</comment>
<organism evidence="1 2">
    <name type="scientific">Psychromicrobium silvestre</name>
    <dbReference type="NCBI Taxonomy" id="1645614"/>
    <lineage>
        <taxon>Bacteria</taxon>
        <taxon>Bacillati</taxon>
        <taxon>Actinomycetota</taxon>
        <taxon>Actinomycetes</taxon>
        <taxon>Micrococcales</taxon>
        <taxon>Micrococcaceae</taxon>
        <taxon>Psychromicrobium</taxon>
    </lineage>
</organism>
<reference evidence="1 2" key="1">
    <citation type="submission" date="2020-07" db="EMBL/GenBank/DDBJ databases">
        <title>Sequencing the genomes of 1000 actinobacteria strains.</title>
        <authorList>
            <person name="Klenk H.-P."/>
        </authorList>
    </citation>
    <scope>NUCLEOTIDE SEQUENCE [LARGE SCALE GENOMIC DNA]</scope>
    <source>
        <strain evidence="1 2">DSM 102047</strain>
    </source>
</reference>
<dbReference type="InterPro" id="IPR036689">
    <property type="entry name" value="ESAT-6-like_sf"/>
</dbReference>
<sequence>MANLKVSYGELDAAGTQLDNGRADLEGKLSELQRQIQSLVASGYVTDSSSKAFEAEYVQFTHGAQQAVSGLEGLAAYLRHASQTLESTDQHLASKLGK</sequence>
<keyword evidence="2" id="KW-1185">Reference proteome</keyword>
<protein>
    <submittedName>
        <fullName evidence="1">WXG100 family type VII secretion target</fullName>
    </submittedName>
</protein>
<gene>
    <name evidence="1" type="ORF">FHU41_001810</name>
</gene>
<evidence type="ECO:0000313" key="1">
    <source>
        <dbReference type="EMBL" id="NYE95560.1"/>
    </source>
</evidence>